<dbReference type="GeneID" id="28865875"/>
<name>A0A1B7YG00_COLHI</name>
<dbReference type="VEuPathDB" id="FungiDB:CH63R_06793"/>
<accession>A0A1B7YG00</accession>
<proteinExistence type="predicted"/>
<feature type="compositionally biased region" description="Polar residues" evidence="1">
    <location>
        <begin position="8"/>
        <end position="24"/>
    </location>
</feature>
<feature type="region of interest" description="Disordered" evidence="1">
    <location>
        <begin position="1"/>
        <end position="24"/>
    </location>
</feature>
<reference evidence="3" key="1">
    <citation type="journal article" date="2017" name="BMC Genomics">
        <title>Gapless genome assembly of Colletotrichum higginsianum reveals chromosome structure and association of transposable elements with secondary metabolite gene clusters.</title>
        <authorList>
            <person name="Dallery J.-F."/>
            <person name="Lapalu N."/>
            <person name="Zampounis A."/>
            <person name="Pigne S."/>
            <person name="Luyten I."/>
            <person name="Amselem J."/>
            <person name="Wittenberg A.H.J."/>
            <person name="Zhou S."/>
            <person name="de Queiroz M.V."/>
            <person name="Robin G.P."/>
            <person name="Auger A."/>
            <person name="Hainaut M."/>
            <person name="Henrissat B."/>
            <person name="Kim K.-T."/>
            <person name="Lee Y.-H."/>
            <person name="Lespinet O."/>
            <person name="Schwartz D.C."/>
            <person name="Thon M.R."/>
            <person name="O'Connell R.J."/>
        </authorList>
    </citation>
    <scope>NUCLEOTIDE SEQUENCE [LARGE SCALE GENOMIC DNA]</scope>
    <source>
        <strain evidence="3">IMI 349063</strain>
    </source>
</reference>
<gene>
    <name evidence="2" type="ORF">CH63R_06793</name>
</gene>
<dbReference type="EMBL" id="LTAN01000004">
    <property type="protein sequence ID" value="OBR11101.1"/>
    <property type="molecule type" value="Genomic_DNA"/>
</dbReference>
<organism evidence="2 3">
    <name type="scientific">Colletotrichum higginsianum (strain IMI 349063)</name>
    <name type="common">Crucifer anthracnose fungus</name>
    <dbReference type="NCBI Taxonomy" id="759273"/>
    <lineage>
        <taxon>Eukaryota</taxon>
        <taxon>Fungi</taxon>
        <taxon>Dikarya</taxon>
        <taxon>Ascomycota</taxon>
        <taxon>Pezizomycotina</taxon>
        <taxon>Sordariomycetes</taxon>
        <taxon>Hypocreomycetidae</taxon>
        <taxon>Glomerellales</taxon>
        <taxon>Glomerellaceae</taxon>
        <taxon>Colletotrichum</taxon>
        <taxon>Colletotrichum destructivum species complex</taxon>
    </lineage>
</organism>
<evidence type="ECO:0000313" key="3">
    <source>
        <dbReference type="Proteomes" id="UP000092177"/>
    </source>
</evidence>
<sequence>MSAPIPRPSSTTTGSSDSMASTASQQFTGSMDSYALSMYEHTRSLMAAAHIPYGSPASLLLATSPGSPGAPAVAGTSSGGASRMKAARLPVPLVPLLPTETFRRNRNNKSPVCLETASYTTLLSAWPLALVDGVASAARRDKTHPCGALKGADNRHDLCCPSRCSASEAPIAGDL</sequence>
<dbReference type="RefSeq" id="XP_018159618.1">
    <property type="nucleotide sequence ID" value="XM_018301768.1"/>
</dbReference>
<comment type="caution">
    <text evidence="2">The sequence shown here is derived from an EMBL/GenBank/DDBJ whole genome shotgun (WGS) entry which is preliminary data.</text>
</comment>
<protein>
    <submittedName>
        <fullName evidence="2">Uncharacterized protein</fullName>
    </submittedName>
</protein>
<dbReference type="AlphaFoldDB" id="A0A1B7YG00"/>
<evidence type="ECO:0000256" key="1">
    <source>
        <dbReference type="SAM" id="MobiDB-lite"/>
    </source>
</evidence>
<evidence type="ECO:0000313" key="2">
    <source>
        <dbReference type="EMBL" id="OBR11101.1"/>
    </source>
</evidence>
<dbReference type="Proteomes" id="UP000092177">
    <property type="component" value="Chromosome 4"/>
</dbReference>
<keyword evidence="3" id="KW-1185">Reference proteome</keyword>
<dbReference type="KEGG" id="chig:CH63R_06793"/>
<dbReference type="OrthoDB" id="4848599at2759"/>